<dbReference type="Proteomes" id="UP001212997">
    <property type="component" value="Unassembled WGS sequence"/>
</dbReference>
<dbReference type="AlphaFoldDB" id="A0AAD5V859"/>
<evidence type="ECO:0000313" key="2">
    <source>
        <dbReference type="EMBL" id="KAJ3484614.1"/>
    </source>
</evidence>
<dbReference type="InterPro" id="IPR036047">
    <property type="entry name" value="F-box-like_dom_sf"/>
</dbReference>
<dbReference type="Gene3D" id="1.20.1280.50">
    <property type="match status" value="1"/>
</dbReference>
<reference evidence="2" key="1">
    <citation type="submission" date="2022-07" db="EMBL/GenBank/DDBJ databases">
        <title>Genome Sequence of Physisporinus lineatus.</title>
        <authorList>
            <person name="Buettner E."/>
        </authorList>
    </citation>
    <scope>NUCLEOTIDE SEQUENCE</scope>
    <source>
        <strain evidence="2">VT162</strain>
    </source>
</reference>
<name>A0AAD5V859_9APHY</name>
<comment type="caution">
    <text evidence="2">The sequence shown here is derived from an EMBL/GenBank/DDBJ whole genome shotgun (WGS) entry which is preliminary data.</text>
</comment>
<dbReference type="Pfam" id="PF00646">
    <property type="entry name" value="F-box"/>
    <property type="match status" value="1"/>
</dbReference>
<organism evidence="2 3">
    <name type="scientific">Meripilus lineatus</name>
    <dbReference type="NCBI Taxonomy" id="2056292"/>
    <lineage>
        <taxon>Eukaryota</taxon>
        <taxon>Fungi</taxon>
        <taxon>Dikarya</taxon>
        <taxon>Basidiomycota</taxon>
        <taxon>Agaricomycotina</taxon>
        <taxon>Agaricomycetes</taxon>
        <taxon>Polyporales</taxon>
        <taxon>Meripilaceae</taxon>
        <taxon>Meripilus</taxon>
    </lineage>
</organism>
<evidence type="ECO:0000313" key="3">
    <source>
        <dbReference type="Proteomes" id="UP001212997"/>
    </source>
</evidence>
<evidence type="ECO:0000259" key="1">
    <source>
        <dbReference type="PROSITE" id="PS50181"/>
    </source>
</evidence>
<sequence length="524" mass="58368">MMDETASILPREGIAINTLKSQGLCLPRRRLPPELNAVILLLLGVPDILNCRRVSRTFRRLIDDTSALQYLIELYMTGARPLPLSPTTCSKDRLRSFRSHLHIRNTLVERYISSHAIDLGFGKHWHFTRDGLVASMFQGCIKVQRLPSPTREIPCGFWEITTGDPLVIAIDSSQDLLLTVKAVGDRMISSPFSLTSGKQHPLATSDSIDITPPASNGAEYDLFVKGDTAIFQILHQVEMSREFMCFEHDWKSGSTGLAFVASKVHEGLLLDLNYYMIAHYRSSEHAFVLSVVDASTDRQTDINFLLPRLSNSVDPIIADVHLSSGSCLPVIPIIKGSAFTSAQANTRDSLITLKLMTNTGSTHLIVISAWKLQQCIIQERQGMAGDCNSPSTVQWYSWGPICTTLLTDIPRSVQSIGGVQPVDGTRLIMPDKASKRLAVYEFGRFIVRQAERVNPSSVLGHFSFVECDSLFEDRVLTCLPYIKYVTERKDDNNMVIGMANDYIVLIKDPEEESEDTPCGLILSF</sequence>
<dbReference type="EMBL" id="JANAWD010000182">
    <property type="protein sequence ID" value="KAJ3484614.1"/>
    <property type="molecule type" value="Genomic_DNA"/>
</dbReference>
<accession>A0AAD5V859</accession>
<proteinExistence type="predicted"/>
<dbReference type="InterPro" id="IPR001810">
    <property type="entry name" value="F-box_dom"/>
</dbReference>
<feature type="domain" description="F-box" evidence="1">
    <location>
        <begin position="25"/>
        <end position="71"/>
    </location>
</feature>
<keyword evidence="3" id="KW-1185">Reference proteome</keyword>
<dbReference type="SMART" id="SM00256">
    <property type="entry name" value="FBOX"/>
    <property type="match status" value="1"/>
</dbReference>
<dbReference type="SUPFAM" id="SSF81383">
    <property type="entry name" value="F-box domain"/>
    <property type="match status" value="1"/>
</dbReference>
<dbReference type="PROSITE" id="PS50181">
    <property type="entry name" value="FBOX"/>
    <property type="match status" value="1"/>
</dbReference>
<protein>
    <recommendedName>
        <fullName evidence="1">F-box domain-containing protein</fullName>
    </recommendedName>
</protein>
<gene>
    <name evidence="2" type="ORF">NLI96_g5519</name>
</gene>